<dbReference type="AlphaFoldDB" id="F0QQL0"/>
<dbReference type="STRING" id="768700.MSU_0236"/>
<accession>F0QQL0</accession>
<dbReference type="RefSeq" id="WP_013609728.1">
    <property type="nucleotide sequence ID" value="NC_015155.1"/>
</dbReference>
<sequence>MGLLALSKLTVSLSTVGGALLGSYFAVPSLLAGENGSTNPTVPELSKVSQNVGSVDSLPLNQQPSNTPEQGSQGAQETEKREELGGVEAHKETSPTPEKEGEGQILNSSLTRSDEKTKDRQEDNWRNIEFSDDTLKNEDTTIKEIDGLGGNESNDENVYLSDSEESEEDKEEIEEELQSFEYYEDDYSDEEDEEGTTNTRLNVAKYIKKVGDDLGNSVCENWMRGSGVNIKKLVDQESCKNEVRGKRWNRKGDSEQPTVWLESELSQTKKLLLEYGLWTEGHQFRSDSNSKWDIEHKENSGLQWSCKREISLDERDFWISCDLFQKSH</sequence>
<reference evidence="2 3" key="1">
    <citation type="journal article" date="2011" name="J. Bacteriol.">
        <title>Complete genome sequences of two hemotropic Mycoplasmas, Mycoplasma haemofelis strain Ohio2 and Mycoplasma suis strain Illinois.</title>
        <authorList>
            <person name="Messick J.B."/>
            <person name="Santos A.P."/>
            <person name="Guimaraes A.M."/>
        </authorList>
    </citation>
    <scope>NUCLEOTIDE SEQUENCE [LARGE SCALE GENOMIC DNA]</scope>
    <source>
        <strain evidence="2 3">Illinois</strain>
    </source>
</reference>
<feature type="compositionally biased region" description="Basic and acidic residues" evidence="1">
    <location>
        <begin position="112"/>
        <end position="126"/>
    </location>
</feature>
<feature type="compositionally biased region" description="Polar residues" evidence="1">
    <location>
        <begin position="36"/>
        <end position="76"/>
    </location>
</feature>
<dbReference type="Proteomes" id="UP000007484">
    <property type="component" value="Chromosome"/>
</dbReference>
<gene>
    <name evidence="2" type="ordered locus">MSU_0236</name>
</gene>
<evidence type="ECO:0000256" key="1">
    <source>
        <dbReference type="SAM" id="MobiDB-lite"/>
    </source>
</evidence>
<feature type="region of interest" description="Disordered" evidence="1">
    <location>
        <begin position="144"/>
        <end position="170"/>
    </location>
</feature>
<dbReference type="EMBL" id="CP002525">
    <property type="protein sequence ID" value="ADX97780.1"/>
    <property type="molecule type" value="Genomic_DNA"/>
</dbReference>
<keyword evidence="3" id="KW-1185">Reference proteome</keyword>
<proteinExistence type="predicted"/>
<organism evidence="2 3">
    <name type="scientific">Mycoplasma suis (strain Illinois)</name>
    <dbReference type="NCBI Taxonomy" id="768700"/>
    <lineage>
        <taxon>Bacteria</taxon>
        <taxon>Bacillati</taxon>
        <taxon>Mycoplasmatota</taxon>
        <taxon>Mollicutes</taxon>
        <taxon>Mycoplasmataceae</taxon>
        <taxon>Mycoplasma</taxon>
    </lineage>
</organism>
<evidence type="ECO:0000313" key="3">
    <source>
        <dbReference type="Proteomes" id="UP000007484"/>
    </source>
</evidence>
<dbReference type="HOGENOM" id="CLU_071808_0_0_14"/>
<dbReference type="KEGG" id="mss:MSU_0236"/>
<name>F0QQL0_MYCSL</name>
<protein>
    <submittedName>
        <fullName evidence="2">Uncharacterized protein</fullName>
    </submittedName>
</protein>
<feature type="compositionally biased region" description="Basic and acidic residues" evidence="1">
    <location>
        <begin position="77"/>
        <end position="102"/>
    </location>
</feature>
<evidence type="ECO:0000313" key="2">
    <source>
        <dbReference type="EMBL" id="ADX97780.1"/>
    </source>
</evidence>
<feature type="region of interest" description="Disordered" evidence="1">
    <location>
        <begin position="36"/>
        <end position="132"/>
    </location>
</feature>